<dbReference type="EMBL" id="JAKOGI010000332">
    <property type="protein sequence ID" value="KAJ8436728.1"/>
    <property type="molecule type" value="Genomic_DNA"/>
</dbReference>
<organism evidence="1 2">
    <name type="scientific">Carnegiea gigantea</name>
    <dbReference type="NCBI Taxonomy" id="171969"/>
    <lineage>
        <taxon>Eukaryota</taxon>
        <taxon>Viridiplantae</taxon>
        <taxon>Streptophyta</taxon>
        <taxon>Embryophyta</taxon>
        <taxon>Tracheophyta</taxon>
        <taxon>Spermatophyta</taxon>
        <taxon>Magnoliopsida</taxon>
        <taxon>eudicotyledons</taxon>
        <taxon>Gunneridae</taxon>
        <taxon>Pentapetalae</taxon>
        <taxon>Caryophyllales</taxon>
        <taxon>Cactineae</taxon>
        <taxon>Cactaceae</taxon>
        <taxon>Cactoideae</taxon>
        <taxon>Echinocereeae</taxon>
        <taxon>Carnegiea</taxon>
    </lineage>
</organism>
<gene>
    <name evidence="1" type="ORF">Cgig2_027399</name>
</gene>
<dbReference type="OrthoDB" id="1938625at2759"/>
<comment type="caution">
    <text evidence="1">The sequence shown here is derived from an EMBL/GenBank/DDBJ whole genome shotgun (WGS) entry which is preliminary data.</text>
</comment>
<keyword evidence="2" id="KW-1185">Reference proteome</keyword>
<name>A0A9Q1K5E6_9CARY</name>
<evidence type="ECO:0000313" key="2">
    <source>
        <dbReference type="Proteomes" id="UP001153076"/>
    </source>
</evidence>
<dbReference type="AlphaFoldDB" id="A0A9Q1K5E6"/>
<proteinExistence type="predicted"/>
<evidence type="ECO:0000313" key="1">
    <source>
        <dbReference type="EMBL" id="KAJ8436728.1"/>
    </source>
</evidence>
<dbReference type="PANTHER" id="PTHR33116">
    <property type="entry name" value="REVERSE TRANSCRIPTASE ZINC-BINDING DOMAIN-CONTAINING PROTEIN-RELATED-RELATED"/>
    <property type="match status" value="1"/>
</dbReference>
<accession>A0A9Q1K5E6</accession>
<dbReference type="Proteomes" id="UP001153076">
    <property type="component" value="Unassembled WGS sequence"/>
</dbReference>
<dbReference type="PANTHER" id="PTHR33116:SF84">
    <property type="entry name" value="RNA-DIRECTED DNA POLYMERASE"/>
    <property type="match status" value="1"/>
</dbReference>
<protein>
    <submittedName>
        <fullName evidence="1">Uncharacterized protein</fullName>
    </submittedName>
</protein>
<reference evidence="1" key="1">
    <citation type="submission" date="2022-04" db="EMBL/GenBank/DDBJ databases">
        <title>Carnegiea gigantea Genome sequencing and assembly v2.</title>
        <authorList>
            <person name="Copetti D."/>
            <person name="Sanderson M.J."/>
            <person name="Burquez A."/>
            <person name="Wojciechowski M.F."/>
        </authorList>
    </citation>
    <scope>NUCLEOTIDE SEQUENCE</scope>
    <source>
        <strain evidence="1">SGP5-SGP5p</strain>
        <tissue evidence="1">Aerial part</tissue>
    </source>
</reference>
<sequence>MCQLTGNLASDAVQHFFHTSHMPSFLGKTKLVLSPKVPNPTQAKEFRPILSCMFFINIIGFKEGSLLLRYLGVPIIASKLSKLECRALVEKILGRVRLWSTKIISFSCSPQLLNSVAFGMYNYWATIFIVPQEVMDQVNQICRNYLLGGWLSLKEIHAASHRTPHNLGAWNKVSIVKLVGIIAMKKDILWVKWVHEKYLKSVDWWDYQTPADYNWCWRKVVYIKELFKKGSLKGPLGCGKGERNILSQKSLRKIKGSSGHKQVKYVIAAAPIYQISRAQNTSIFSNQRIPVQTQF</sequence>